<sequence length="149" mass="17542">MSAGRKHGNGLKRKHNASVKAVREKTKARIIENERRKREKENQNKERQLHLLNELLDQGGLAQTKEDLEKLRNEPNALQKLKIQLRFRKCYMNAKDIRLTGNFRTLFDRLCSHLDVEFDGDLFEPSRKDTEESSETESEEENKIDFETT</sequence>
<organism evidence="2 3">
    <name type="scientific">Elysia marginata</name>
    <dbReference type="NCBI Taxonomy" id="1093978"/>
    <lineage>
        <taxon>Eukaryota</taxon>
        <taxon>Metazoa</taxon>
        <taxon>Spiralia</taxon>
        <taxon>Lophotrochozoa</taxon>
        <taxon>Mollusca</taxon>
        <taxon>Gastropoda</taxon>
        <taxon>Heterobranchia</taxon>
        <taxon>Euthyneura</taxon>
        <taxon>Panpulmonata</taxon>
        <taxon>Sacoglossa</taxon>
        <taxon>Placobranchoidea</taxon>
        <taxon>Plakobranchidae</taxon>
        <taxon>Elysia</taxon>
    </lineage>
</organism>
<dbReference type="Proteomes" id="UP000762676">
    <property type="component" value="Unassembled WGS sequence"/>
</dbReference>
<name>A0AAV4I7I2_9GAST</name>
<feature type="compositionally biased region" description="Basic residues" evidence="1">
    <location>
        <begin position="1"/>
        <end position="17"/>
    </location>
</feature>
<evidence type="ECO:0000313" key="2">
    <source>
        <dbReference type="EMBL" id="GFS06374.1"/>
    </source>
</evidence>
<proteinExistence type="predicted"/>
<dbReference type="AlphaFoldDB" id="A0AAV4I7I2"/>
<feature type="compositionally biased region" description="Basic and acidic residues" evidence="1">
    <location>
        <begin position="21"/>
        <end position="45"/>
    </location>
</feature>
<comment type="caution">
    <text evidence="2">The sequence shown here is derived from an EMBL/GenBank/DDBJ whole genome shotgun (WGS) entry which is preliminary data.</text>
</comment>
<keyword evidence="3" id="KW-1185">Reference proteome</keyword>
<evidence type="ECO:0000313" key="3">
    <source>
        <dbReference type="Proteomes" id="UP000762676"/>
    </source>
</evidence>
<gene>
    <name evidence="2" type="ORF">ElyMa_002964000</name>
</gene>
<protein>
    <recommendedName>
        <fullName evidence="4">BZIP domain-containing protein</fullName>
    </recommendedName>
</protein>
<feature type="region of interest" description="Disordered" evidence="1">
    <location>
        <begin position="123"/>
        <end position="149"/>
    </location>
</feature>
<feature type="region of interest" description="Disordered" evidence="1">
    <location>
        <begin position="1"/>
        <end position="45"/>
    </location>
</feature>
<accession>A0AAV4I7I2</accession>
<evidence type="ECO:0008006" key="4">
    <source>
        <dbReference type="Google" id="ProtNLM"/>
    </source>
</evidence>
<evidence type="ECO:0000256" key="1">
    <source>
        <dbReference type="SAM" id="MobiDB-lite"/>
    </source>
</evidence>
<dbReference type="EMBL" id="BMAT01006106">
    <property type="protein sequence ID" value="GFS06374.1"/>
    <property type="molecule type" value="Genomic_DNA"/>
</dbReference>
<reference evidence="2 3" key="1">
    <citation type="journal article" date="2021" name="Elife">
        <title>Chloroplast acquisition without the gene transfer in kleptoplastic sea slugs, Plakobranchus ocellatus.</title>
        <authorList>
            <person name="Maeda T."/>
            <person name="Takahashi S."/>
            <person name="Yoshida T."/>
            <person name="Shimamura S."/>
            <person name="Takaki Y."/>
            <person name="Nagai Y."/>
            <person name="Toyoda A."/>
            <person name="Suzuki Y."/>
            <person name="Arimoto A."/>
            <person name="Ishii H."/>
            <person name="Satoh N."/>
            <person name="Nishiyama T."/>
            <person name="Hasebe M."/>
            <person name="Maruyama T."/>
            <person name="Minagawa J."/>
            <person name="Obokata J."/>
            <person name="Shigenobu S."/>
        </authorList>
    </citation>
    <scope>NUCLEOTIDE SEQUENCE [LARGE SCALE GENOMIC DNA]</scope>
</reference>